<keyword evidence="1" id="KW-1133">Transmembrane helix</keyword>
<name>A0ABS8K405_9BURK</name>
<dbReference type="EMBL" id="JAJITD010000022">
    <property type="protein sequence ID" value="MCC8396899.1"/>
    <property type="molecule type" value="Genomic_DNA"/>
</dbReference>
<proteinExistence type="predicted"/>
<gene>
    <name evidence="2" type="ORF">LJ656_30440</name>
</gene>
<keyword evidence="1" id="KW-0472">Membrane</keyword>
<accession>A0ABS8K405</accession>
<organism evidence="2 3">
    <name type="scientific">Paraburkholderia sejongensis</name>
    <dbReference type="NCBI Taxonomy" id="2886946"/>
    <lineage>
        <taxon>Bacteria</taxon>
        <taxon>Pseudomonadati</taxon>
        <taxon>Pseudomonadota</taxon>
        <taxon>Betaproteobacteria</taxon>
        <taxon>Burkholderiales</taxon>
        <taxon>Burkholderiaceae</taxon>
        <taxon>Paraburkholderia</taxon>
    </lineage>
</organism>
<feature type="transmembrane region" description="Helical" evidence="1">
    <location>
        <begin position="68"/>
        <end position="90"/>
    </location>
</feature>
<feature type="transmembrane region" description="Helical" evidence="1">
    <location>
        <begin position="9"/>
        <end position="34"/>
    </location>
</feature>
<sequence>MTSIALRTLIALIVVALSAIAGWQLTYLIVLLPFNMPDAVNLFLRFCLAATGNDSLANPDDMEVLALLLYWALSSLLIGALLYLGIWAVCRRRLKTGL</sequence>
<dbReference type="Proteomes" id="UP001431019">
    <property type="component" value="Unassembled WGS sequence"/>
</dbReference>
<keyword evidence="3" id="KW-1185">Reference proteome</keyword>
<reference evidence="2 3" key="1">
    <citation type="submission" date="2021-11" db="EMBL/GenBank/DDBJ databases">
        <authorList>
            <person name="Oh E.-T."/>
            <person name="Kim S.-B."/>
        </authorList>
    </citation>
    <scope>NUCLEOTIDE SEQUENCE [LARGE SCALE GENOMIC DNA]</scope>
    <source>
        <strain evidence="2 3">MMS20-SJTR3</strain>
    </source>
</reference>
<protein>
    <submittedName>
        <fullName evidence="2">Uncharacterized protein</fullName>
    </submittedName>
</protein>
<evidence type="ECO:0000256" key="1">
    <source>
        <dbReference type="SAM" id="Phobius"/>
    </source>
</evidence>
<evidence type="ECO:0000313" key="2">
    <source>
        <dbReference type="EMBL" id="MCC8396899.1"/>
    </source>
</evidence>
<dbReference type="RefSeq" id="WP_230513180.1">
    <property type="nucleotide sequence ID" value="NZ_JAJITD010000022.1"/>
</dbReference>
<keyword evidence="1" id="KW-0812">Transmembrane</keyword>
<comment type="caution">
    <text evidence="2">The sequence shown here is derived from an EMBL/GenBank/DDBJ whole genome shotgun (WGS) entry which is preliminary data.</text>
</comment>
<evidence type="ECO:0000313" key="3">
    <source>
        <dbReference type="Proteomes" id="UP001431019"/>
    </source>
</evidence>